<evidence type="ECO:0000256" key="1">
    <source>
        <dbReference type="SAM" id="Coils"/>
    </source>
</evidence>
<gene>
    <name evidence="2" type="ORF">MM415B05994_0002</name>
</gene>
<proteinExistence type="predicted"/>
<accession>A0A6M3LUE1</accession>
<sequence>MEQLKQLLDNLELISFQDISEIPEDKQHEVAEQIEQLQDQLSVLSKDKEKHGSR</sequence>
<name>A0A6M3LUE1_9ZZZZ</name>
<evidence type="ECO:0000313" key="2">
    <source>
        <dbReference type="EMBL" id="QJA97699.1"/>
    </source>
</evidence>
<keyword evidence="1" id="KW-0175">Coiled coil</keyword>
<feature type="coiled-coil region" evidence="1">
    <location>
        <begin position="27"/>
        <end position="54"/>
    </location>
</feature>
<dbReference type="EMBL" id="MT143517">
    <property type="protein sequence ID" value="QJA97699.1"/>
    <property type="molecule type" value="Genomic_DNA"/>
</dbReference>
<reference evidence="2" key="1">
    <citation type="submission" date="2020-03" db="EMBL/GenBank/DDBJ databases">
        <title>The deep terrestrial virosphere.</title>
        <authorList>
            <person name="Holmfeldt K."/>
            <person name="Nilsson E."/>
            <person name="Simone D."/>
            <person name="Lopez-Fernandez M."/>
            <person name="Wu X."/>
            <person name="de Brujin I."/>
            <person name="Lundin D."/>
            <person name="Andersson A."/>
            <person name="Bertilsson S."/>
            <person name="Dopson M."/>
        </authorList>
    </citation>
    <scope>NUCLEOTIDE SEQUENCE</scope>
    <source>
        <strain evidence="2">MM415B05994</strain>
    </source>
</reference>
<dbReference type="AlphaFoldDB" id="A0A6M3LUE1"/>
<organism evidence="2">
    <name type="scientific">viral metagenome</name>
    <dbReference type="NCBI Taxonomy" id="1070528"/>
    <lineage>
        <taxon>unclassified sequences</taxon>
        <taxon>metagenomes</taxon>
        <taxon>organismal metagenomes</taxon>
    </lineage>
</organism>
<protein>
    <submittedName>
        <fullName evidence="2">Uncharacterized protein</fullName>
    </submittedName>
</protein>